<dbReference type="EMBL" id="QQAY01000004">
    <property type="protein sequence ID" value="RDI43039.1"/>
    <property type="molecule type" value="Genomic_DNA"/>
</dbReference>
<evidence type="ECO:0000313" key="3">
    <source>
        <dbReference type="Proteomes" id="UP000255326"/>
    </source>
</evidence>
<reference evidence="2 3" key="1">
    <citation type="submission" date="2018-07" db="EMBL/GenBank/DDBJ databases">
        <title>Genomic Encyclopedia of Type Strains, Phase IV (KMG-IV): sequencing the most valuable type-strain genomes for metagenomic binning, comparative biology and taxonomic classification.</title>
        <authorList>
            <person name="Goeker M."/>
        </authorList>
    </citation>
    <scope>NUCLEOTIDE SEQUENCE [LARGE SCALE GENOMIC DNA]</scope>
    <source>
        <strain evidence="2 3">DSM 25281</strain>
    </source>
</reference>
<dbReference type="PIRSF" id="PIRSF021290">
    <property type="entry name" value="DUF1273"/>
    <property type="match status" value="1"/>
</dbReference>
<comment type="similarity">
    <text evidence="1">Belongs to the UPF0398 family.</text>
</comment>
<dbReference type="InterPro" id="IPR010697">
    <property type="entry name" value="YspA"/>
</dbReference>
<dbReference type="OrthoDB" id="2301957at2"/>
<evidence type="ECO:0000313" key="2">
    <source>
        <dbReference type="EMBL" id="RDI43039.1"/>
    </source>
</evidence>
<dbReference type="NCBIfam" id="NF010181">
    <property type="entry name" value="PRK13660.1"/>
    <property type="match status" value="1"/>
</dbReference>
<dbReference type="Gene3D" id="3.40.50.450">
    <property type="match status" value="1"/>
</dbReference>
<dbReference type="AlphaFoldDB" id="A0A370GIL3"/>
<dbReference type="SUPFAM" id="SSF102405">
    <property type="entry name" value="MCP/YpsA-like"/>
    <property type="match status" value="1"/>
</dbReference>
<dbReference type="HAMAP" id="MF_01575">
    <property type="entry name" value="UPF0398"/>
    <property type="match status" value="1"/>
</dbReference>
<protein>
    <recommendedName>
        <fullName evidence="1">UPF0398 protein DFR59_10489</fullName>
    </recommendedName>
</protein>
<keyword evidence="3" id="KW-1185">Reference proteome</keyword>
<accession>A0A370GIL3</accession>
<dbReference type="PANTHER" id="PTHR38440:SF1">
    <property type="entry name" value="UPF0398 PROTEIN SPR0331"/>
    <property type="match status" value="1"/>
</dbReference>
<gene>
    <name evidence="2" type="ORF">DFR59_10489</name>
</gene>
<proteinExistence type="inferred from homology"/>
<dbReference type="Pfam" id="PF06908">
    <property type="entry name" value="YpsA"/>
    <property type="match status" value="1"/>
</dbReference>
<organism evidence="2 3">
    <name type="scientific">Falsibacillus pallidus</name>
    <dbReference type="NCBI Taxonomy" id="493781"/>
    <lineage>
        <taxon>Bacteria</taxon>
        <taxon>Bacillati</taxon>
        <taxon>Bacillota</taxon>
        <taxon>Bacilli</taxon>
        <taxon>Bacillales</taxon>
        <taxon>Bacillaceae</taxon>
        <taxon>Falsibacillus</taxon>
    </lineage>
</organism>
<evidence type="ECO:0000256" key="1">
    <source>
        <dbReference type="HAMAP-Rule" id="MF_01575"/>
    </source>
</evidence>
<sequence>MIQVLMVTGYKPFELGIFNNDDPAVRIIKKALKKEIKRLAEEGLEWVLISGQQGVELWAAEMVLELKDEDYDIQLAVLTPFIDQHSKWKEPQKEYYDLVTSQADFLGTISNQPYTSPDQFRNRDRIFLHKSDGLLALYDPEKEGSPKFILELAEKYQEVRDFPIRTIDFYELQTIIEEEQWENQ</sequence>
<dbReference type="Proteomes" id="UP000255326">
    <property type="component" value="Unassembled WGS sequence"/>
</dbReference>
<dbReference type="PANTHER" id="PTHR38440">
    <property type="entry name" value="UPF0398 PROTEIN YPSA"/>
    <property type="match status" value="1"/>
</dbReference>
<name>A0A370GIL3_9BACI</name>
<comment type="caution">
    <text evidence="2">The sequence shown here is derived from an EMBL/GenBank/DDBJ whole genome shotgun (WGS) entry which is preliminary data.</text>
</comment>